<evidence type="ECO:0000313" key="2">
    <source>
        <dbReference type="EMBL" id="GGH94680.1"/>
    </source>
</evidence>
<organism evidence="2 3">
    <name type="scientific">Arthrobacter liuii</name>
    <dbReference type="NCBI Taxonomy" id="1476996"/>
    <lineage>
        <taxon>Bacteria</taxon>
        <taxon>Bacillati</taxon>
        <taxon>Actinomycetota</taxon>
        <taxon>Actinomycetes</taxon>
        <taxon>Micrococcales</taxon>
        <taxon>Micrococcaceae</taxon>
        <taxon>Arthrobacter</taxon>
    </lineage>
</organism>
<keyword evidence="3" id="KW-1185">Reference proteome</keyword>
<feature type="region of interest" description="Disordered" evidence="1">
    <location>
        <begin position="1"/>
        <end position="39"/>
    </location>
</feature>
<name>A0ABQ2ANQ1_9MICC</name>
<feature type="compositionally biased region" description="Low complexity" evidence="1">
    <location>
        <begin position="8"/>
        <end position="38"/>
    </location>
</feature>
<dbReference type="EMBL" id="BMFW01000006">
    <property type="protein sequence ID" value="GGH94680.1"/>
    <property type="molecule type" value="Genomic_DNA"/>
</dbReference>
<evidence type="ECO:0000313" key="3">
    <source>
        <dbReference type="Proteomes" id="UP000643279"/>
    </source>
</evidence>
<protein>
    <submittedName>
        <fullName evidence="2">Uncharacterized protein</fullName>
    </submittedName>
</protein>
<proteinExistence type="predicted"/>
<dbReference type="Proteomes" id="UP000643279">
    <property type="component" value="Unassembled WGS sequence"/>
</dbReference>
<evidence type="ECO:0000256" key="1">
    <source>
        <dbReference type="SAM" id="MobiDB-lite"/>
    </source>
</evidence>
<accession>A0ABQ2ANQ1</accession>
<sequence>MFWRGDRPGTSSVTSPTPSTPLASASSGTPSATGAPSALPGETNVAALASPVDLSPTRDFRALAVEAARGIYTWDSRSSSYSDVYARVRSWWELLPDGSNPLSVLVKEFEATGVTATSFASLGQQAARRTGTAQSVRCDLELAKVQEFPPPWAGLHVCTVIVQVVDETSRDRNTYSTPITVMLNCPPAVTAPADHCVMVGFYATADRIVY</sequence>
<reference evidence="3" key="1">
    <citation type="journal article" date="2019" name="Int. J. Syst. Evol. Microbiol.">
        <title>The Global Catalogue of Microorganisms (GCM) 10K type strain sequencing project: providing services to taxonomists for standard genome sequencing and annotation.</title>
        <authorList>
            <consortium name="The Broad Institute Genomics Platform"/>
            <consortium name="The Broad Institute Genome Sequencing Center for Infectious Disease"/>
            <person name="Wu L."/>
            <person name="Ma J."/>
        </authorList>
    </citation>
    <scope>NUCLEOTIDE SEQUENCE [LARGE SCALE GENOMIC DNA]</scope>
    <source>
        <strain evidence="3">CGMCC 1.12778</strain>
    </source>
</reference>
<comment type="caution">
    <text evidence="2">The sequence shown here is derived from an EMBL/GenBank/DDBJ whole genome shotgun (WGS) entry which is preliminary data.</text>
</comment>
<gene>
    <name evidence="2" type="ORF">GCM10007170_18440</name>
</gene>